<accession>A0AAD8PWZ0</accession>
<name>A0AAD8PWZ0_9PEZI</name>
<sequence length="56" mass="6318">MVLFYFFFYTFCSVVHISAFKSLLSGGMVMVLMRGWCWFSIVFFSPLIGAVGGGVY</sequence>
<dbReference type="RefSeq" id="XP_060413157.1">
    <property type="nucleotide sequence ID" value="XM_060558024.1"/>
</dbReference>
<evidence type="ECO:0000313" key="2">
    <source>
        <dbReference type="EMBL" id="KAK1589616.1"/>
    </source>
</evidence>
<gene>
    <name evidence="2" type="ORF">LY79DRAFT_556500</name>
</gene>
<keyword evidence="1" id="KW-1133">Transmembrane helix</keyword>
<keyword evidence="1" id="KW-0812">Transmembrane</keyword>
<comment type="caution">
    <text evidence="2">The sequence shown here is derived from an EMBL/GenBank/DDBJ whole genome shotgun (WGS) entry which is preliminary data.</text>
</comment>
<dbReference type="EMBL" id="JAHLJV010000037">
    <property type="protein sequence ID" value="KAK1589616.1"/>
    <property type="molecule type" value="Genomic_DNA"/>
</dbReference>
<dbReference type="AlphaFoldDB" id="A0AAD8PWZ0"/>
<organism evidence="2 3">
    <name type="scientific">Colletotrichum navitas</name>
    <dbReference type="NCBI Taxonomy" id="681940"/>
    <lineage>
        <taxon>Eukaryota</taxon>
        <taxon>Fungi</taxon>
        <taxon>Dikarya</taxon>
        <taxon>Ascomycota</taxon>
        <taxon>Pezizomycotina</taxon>
        <taxon>Sordariomycetes</taxon>
        <taxon>Hypocreomycetidae</taxon>
        <taxon>Glomerellales</taxon>
        <taxon>Glomerellaceae</taxon>
        <taxon>Colletotrichum</taxon>
        <taxon>Colletotrichum graminicola species complex</taxon>
    </lineage>
</organism>
<dbReference type="Proteomes" id="UP001230504">
    <property type="component" value="Unassembled WGS sequence"/>
</dbReference>
<reference evidence="2" key="1">
    <citation type="submission" date="2021-06" db="EMBL/GenBank/DDBJ databases">
        <title>Comparative genomics, transcriptomics and evolutionary studies reveal genomic signatures of adaptation to plant cell wall in hemibiotrophic fungi.</title>
        <authorList>
            <consortium name="DOE Joint Genome Institute"/>
            <person name="Baroncelli R."/>
            <person name="Diaz J.F."/>
            <person name="Benocci T."/>
            <person name="Peng M."/>
            <person name="Battaglia E."/>
            <person name="Haridas S."/>
            <person name="Andreopoulos W."/>
            <person name="Labutti K."/>
            <person name="Pangilinan J."/>
            <person name="Floch G.L."/>
            <person name="Makela M.R."/>
            <person name="Henrissat B."/>
            <person name="Grigoriev I.V."/>
            <person name="Crouch J.A."/>
            <person name="De Vries R.P."/>
            <person name="Sukno S.A."/>
            <person name="Thon M.R."/>
        </authorList>
    </citation>
    <scope>NUCLEOTIDE SEQUENCE</scope>
    <source>
        <strain evidence="2">CBS 125086</strain>
    </source>
</reference>
<feature type="transmembrane region" description="Helical" evidence="1">
    <location>
        <begin position="36"/>
        <end position="55"/>
    </location>
</feature>
<protein>
    <submittedName>
        <fullName evidence="2">Uncharacterized protein</fullName>
    </submittedName>
</protein>
<dbReference type="GeneID" id="85442264"/>
<evidence type="ECO:0000256" key="1">
    <source>
        <dbReference type="SAM" id="Phobius"/>
    </source>
</evidence>
<feature type="transmembrane region" description="Helical" evidence="1">
    <location>
        <begin position="6"/>
        <end position="24"/>
    </location>
</feature>
<keyword evidence="3" id="KW-1185">Reference proteome</keyword>
<keyword evidence="1" id="KW-0472">Membrane</keyword>
<evidence type="ECO:0000313" key="3">
    <source>
        <dbReference type="Proteomes" id="UP001230504"/>
    </source>
</evidence>
<proteinExistence type="predicted"/>